<comment type="pathway">
    <text evidence="4">Amino-acid biosynthesis; L-proline biosynthesis; L-proline from L-glutamate 5-semialdehyde: step 1/1.</text>
</comment>
<dbReference type="SUPFAM" id="SSF51735">
    <property type="entry name" value="NAD(P)-binding Rossmann-fold domains"/>
    <property type="match status" value="1"/>
</dbReference>
<dbReference type="Gene3D" id="3.40.50.720">
    <property type="entry name" value="NAD(P)-binding Rossmann-like Domain"/>
    <property type="match status" value="1"/>
</dbReference>
<feature type="domain" description="Pyrroline-5-carboxylate reductase catalytic N-terminal" evidence="6">
    <location>
        <begin position="6"/>
        <end position="89"/>
    </location>
</feature>
<evidence type="ECO:0000256" key="5">
    <source>
        <dbReference type="PIRSR" id="PIRSR000193-1"/>
    </source>
</evidence>
<dbReference type="InterPro" id="IPR008927">
    <property type="entry name" value="6-PGluconate_DH-like_C_sf"/>
</dbReference>
<dbReference type="Pfam" id="PF14748">
    <property type="entry name" value="P5CR_dimer"/>
    <property type="match status" value="1"/>
</dbReference>
<dbReference type="Proteomes" id="UP000187464">
    <property type="component" value="Chromosome I"/>
</dbReference>
<dbReference type="PIRSF" id="PIRSF000193">
    <property type="entry name" value="Pyrrol-5-carb_rd"/>
    <property type="match status" value="1"/>
</dbReference>
<dbReference type="InterPro" id="IPR000304">
    <property type="entry name" value="Pyrroline-COOH_reductase"/>
</dbReference>
<dbReference type="HAMAP" id="MF_01925">
    <property type="entry name" value="P5C_reductase"/>
    <property type="match status" value="1"/>
</dbReference>
<dbReference type="InterPro" id="IPR028939">
    <property type="entry name" value="P5C_Rdtase_cat_N"/>
</dbReference>
<dbReference type="STRING" id="1642647.PSM36_2380"/>
<evidence type="ECO:0000256" key="4">
    <source>
        <dbReference type="HAMAP-Rule" id="MF_01925"/>
    </source>
</evidence>
<accession>A0A1R3TB38</accession>
<dbReference type="SUPFAM" id="SSF48179">
    <property type="entry name" value="6-phosphogluconate dehydrogenase C-terminal domain-like"/>
    <property type="match status" value="1"/>
</dbReference>
<dbReference type="EC" id="1.5.1.2" evidence="4"/>
<comment type="catalytic activity">
    <reaction evidence="4">
        <text>L-proline + NAD(+) = (S)-1-pyrroline-5-carboxylate + NADH + 2 H(+)</text>
        <dbReference type="Rhea" id="RHEA:14105"/>
        <dbReference type="ChEBI" id="CHEBI:15378"/>
        <dbReference type="ChEBI" id="CHEBI:17388"/>
        <dbReference type="ChEBI" id="CHEBI:57540"/>
        <dbReference type="ChEBI" id="CHEBI:57945"/>
        <dbReference type="ChEBI" id="CHEBI:60039"/>
        <dbReference type="EC" id="1.5.1.2"/>
    </reaction>
</comment>
<dbReference type="GO" id="GO:0005737">
    <property type="term" value="C:cytoplasm"/>
    <property type="evidence" value="ECO:0007669"/>
    <property type="project" value="UniProtKB-SubCell"/>
</dbReference>
<keyword evidence="4" id="KW-0963">Cytoplasm</keyword>
<evidence type="ECO:0000259" key="7">
    <source>
        <dbReference type="Pfam" id="PF14748"/>
    </source>
</evidence>
<dbReference type="UniPathway" id="UPA00098">
    <property type="reaction ID" value="UER00361"/>
</dbReference>
<dbReference type="GO" id="GO:0055129">
    <property type="term" value="P:L-proline biosynthetic process"/>
    <property type="evidence" value="ECO:0007669"/>
    <property type="project" value="UniProtKB-UniRule"/>
</dbReference>
<dbReference type="PANTHER" id="PTHR11645">
    <property type="entry name" value="PYRROLINE-5-CARBOXYLATE REDUCTASE"/>
    <property type="match status" value="1"/>
</dbReference>
<dbReference type="Gene3D" id="1.10.3730.10">
    <property type="entry name" value="ProC C-terminal domain-like"/>
    <property type="match status" value="1"/>
</dbReference>
<dbReference type="PANTHER" id="PTHR11645:SF0">
    <property type="entry name" value="PYRROLINE-5-CARBOXYLATE REDUCTASE 3"/>
    <property type="match status" value="1"/>
</dbReference>
<dbReference type="InterPro" id="IPR036291">
    <property type="entry name" value="NAD(P)-bd_dom_sf"/>
</dbReference>
<comment type="subcellular location">
    <subcellularLocation>
        <location evidence="4">Cytoplasm</location>
    </subcellularLocation>
</comment>
<comment type="catalytic activity">
    <reaction evidence="4">
        <text>L-proline + NADP(+) = (S)-1-pyrroline-5-carboxylate + NADPH + 2 H(+)</text>
        <dbReference type="Rhea" id="RHEA:14109"/>
        <dbReference type="ChEBI" id="CHEBI:15378"/>
        <dbReference type="ChEBI" id="CHEBI:17388"/>
        <dbReference type="ChEBI" id="CHEBI:57783"/>
        <dbReference type="ChEBI" id="CHEBI:58349"/>
        <dbReference type="ChEBI" id="CHEBI:60039"/>
        <dbReference type="EC" id="1.5.1.2"/>
    </reaction>
</comment>
<keyword evidence="4" id="KW-0641">Proline biosynthesis</keyword>
<dbReference type="AlphaFoldDB" id="A0A1R3TB38"/>
<keyword evidence="3 4" id="KW-0560">Oxidoreductase</keyword>
<dbReference type="KEGG" id="psac:PSM36_2380"/>
<sequence>MSVKHGFIGFGNLAKAVYQGLKQEENIEFAYFARSRKEADIPYYNKISDLVAFADVIWLMVKPQDLSAVLEELTPLDRSGKTIVSPVAGRNIAFIERYLGTGQLIVRIMPNLAMAYRKSVTAFVSNQPDNGNASEIFHLLEKLGKAVQLEESGFDLFTAVFGSGPAFILSFIQIFKDKMQEFNLPGSLLDELLLELTQGTTLYFTQNQKNYSIEQLIQNITSKGGTTQAGLDYSRTHEIGKHFEGILDAARNRSEEMSKNGD</sequence>
<dbReference type="GO" id="GO:0004735">
    <property type="term" value="F:pyrroline-5-carboxylate reductase activity"/>
    <property type="evidence" value="ECO:0007669"/>
    <property type="project" value="UniProtKB-UniRule"/>
</dbReference>
<evidence type="ECO:0000256" key="3">
    <source>
        <dbReference type="ARBA" id="ARBA00023002"/>
    </source>
</evidence>
<feature type="domain" description="Pyrroline-5-carboxylate reductase dimerisation" evidence="7">
    <location>
        <begin position="151"/>
        <end position="257"/>
    </location>
</feature>
<feature type="binding site" evidence="5">
    <location>
        <begin position="8"/>
        <end position="13"/>
    </location>
    <ligand>
        <name>NADP(+)</name>
        <dbReference type="ChEBI" id="CHEBI:58349"/>
    </ligand>
</feature>
<dbReference type="EMBL" id="LT605205">
    <property type="protein sequence ID" value="SCD21185.1"/>
    <property type="molecule type" value="Genomic_DNA"/>
</dbReference>
<evidence type="ECO:0000313" key="9">
    <source>
        <dbReference type="Proteomes" id="UP000187464"/>
    </source>
</evidence>
<keyword evidence="9" id="KW-1185">Reference proteome</keyword>
<evidence type="ECO:0000313" key="8">
    <source>
        <dbReference type="EMBL" id="SCD21185.1"/>
    </source>
</evidence>
<dbReference type="RefSeq" id="WP_076931040.1">
    <property type="nucleotide sequence ID" value="NZ_LT605205.1"/>
</dbReference>
<gene>
    <name evidence="4" type="primary">proC</name>
    <name evidence="8" type="ORF">PSM36_2380</name>
</gene>
<evidence type="ECO:0000256" key="1">
    <source>
        <dbReference type="ARBA" id="ARBA00005525"/>
    </source>
</evidence>
<comment type="function">
    <text evidence="4">Catalyzes the reduction of 1-pyrroline-5-carboxylate (PCA) to L-proline.</text>
</comment>
<dbReference type="InterPro" id="IPR029036">
    <property type="entry name" value="P5CR_dimer"/>
</dbReference>
<dbReference type="Pfam" id="PF03807">
    <property type="entry name" value="F420_oxidored"/>
    <property type="match status" value="1"/>
</dbReference>
<comment type="similarity">
    <text evidence="1 4">Belongs to the pyrroline-5-carboxylate reductase family.</text>
</comment>
<name>A0A1R3TB38_9BACT</name>
<organism evidence="8 9">
    <name type="scientific">Proteiniphilum saccharofermentans</name>
    <dbReference type="NCBI Taxonomy" id="1642647"/>
    <lineage>
        <taxon>Bacteria</taxon>
        <taxon>Pseudomonadati</taxon>
        <taxon>Bacteroidota</taxon>
        <taxon>Bacteroidia</taxon>
        <taxon>Bacteroidales</taxon>
        <taxon>Dysgonomonadaceae</taxon>
        <taxon>Proteiniphilum</taxon>
    </lineage>
</organism>
<keyword evidence="4" id="KW-0028">Amino-acid biosynthesis</keyword>
<evidence type="ECO:0000259" key="6">
    <source>
        <dbReference type="Pfam" id="PF03807"/>
    </source>
</evidence>
<protein>
    <recommendedName>
        <fullName evidence="4">Pyrroline-5-carboxylate reductase</fullName>
        <shortName evidence="4">P5C reductase</shortName>
        <shortName evidence="4">P5CR</shortName>
        <ecNumber evidence="4">1.5.1.2</ecNumber>
    </recommendedName>
    <alternativeName>
        <fullName evidence="4">PCA reductase</fullName>
    </alternativeName>
</protein>
<proteinExistence type="inferred from homology"/>
<reference evidence="8 9" key="1">
    <citation type="submission" date="2016-08" db="EMBL/GenBank/DDBJ databases">
        <authorList>
            <person name="Seilhamer J.J."/>
        </authorList>
    </citation>
    <scope>NUCLEOTIDE SEQUENCE [LARGE SCALE GENOMIC DNA]</scope>
    <source>
        <strain evidence="8">M3/6</strain>
    </source>
</reference>
<evidence type="ECO:0000256" key="2">
    <source>
        <dbReference type="ARBA" id="ARBA00022857"/>
    </source>
</evidence>
<keyword evidence="2 4" id="KW-0521">NADP</keyword>